<keyword evidence="2" id="KW-1185">Reference proteome</keyword>
<comment type="caution">
    <text evidence="1">The sequence shown here is derived from an EMBL/GenBank/DDBJ whole genome shotgun (WGS) entry which is preliminary data.</text>
</comment>
<accession>A0A8S1KY41</accession>
<reference evidence="1" key="1">
    <citation type="submission" date="2021-01" db="EMBL/GenBank/DDBJ databases">
        <authorList>
            <consortium name="Genoscope - CEA"/>
            <person name="William W."/>
        </authorList>
    </citation>
    <scope>NUCLEOTIDE SEQUENCE</scope>
</reference>
<dbReference type="Proteomes" id="UP000688137">
    <property type="component" value="Unassembled WGS sequence"/>
</dbReference>
<organism evidence="1 2">
    <name type="scientific">Paramecium primaurelia</name>
    <dbReference type="NCBI Taxonomy" id="5886"/>
    <lineage>
        <taxon>Eukaryota</taxon>
        <taxon>Sar</taxon>
        <taxon>Alveolata</taxon>
        <taxon>Ciliophora</taxon>
        <taxon>Intramacronucleata</taxon>
        <taxon>Oligohymenophorea</taxon>
        <taxon>Peniculida</taxon>
        <taxon>Parameciidae</taxon>
        <taxon>Paramecium</taxon>
    </lineage>
</organism>
<evidence type="ECO:0000313" key="2">
    <source>
        <dbReference type="Proteomes" id="UP000688137"/>
    </source>
</evidence>
<gene>
    <name evidence="1" type="ORF">PPRIM_AZ9-3.1.T0280312</name>
</gene>
<proteinExistence type="predicted"/>
<dbReference type="AlphaFoldDB" id="A0A8S1KY41"/>
<dbReference type="OMA" id="WDNVEIQ"/>
<dbReference type="EMBL" id="CAJJDM010000027">
    <property type="protein sequence ID" value="CAD8059261.1"/>
    <property type="molecule type" value="Genomic_DNA"/>
</dbReference>
<protein>
    <submittedName>
        <fullName evidence="1">Uncharacterized protein</fullName>
    </submittedName>
</protein>
<name>A0A8S1KY41_PARPR</name>
<evidence type="ECO:0000313" key="1">
    <source>
        <dbReference type="EMBL" id="CAD8059261.1"/>
    </source>
</evidence>
<sequence length="189" mass="22051">MTARQVYCRLQPKVNNYHNDGTGRDSYISKFNGGQMNQILQSQIAPQASHDLEKMHYLTKSNVTLRRSGNLPPQIPIKTTKYWGDGTGRDYFVIVNDGGQCNPCNWWDNVEIQFQRQLRNYSKTGPLRINSACSSKQQDRLAEPKKQLQIKQRPHTPNIKQAHKIYQSYQTLKYQSKARNIRYKTHHDN</sequence>